<organism evidence="1 2">
    <name type="scientific">Meripilus lineatus</name>
    <dbReference type="NCBI Taxonomy" id="2056292"/>
    <lineage>
        <taxon>Eukaryota</taxon>
        <taxon>Fungi</taxon>
        <taxon>Dikarya</taxon>
        <taxon>Basidiomycota</taxon>
        <taxon>Agaricomycotina</taxon>
        <taxon>Agaricomycetes</taxon>
        <taxon>Polyporales</taxon>
        <taxon>Meripilaceae</taxon>
        <taxon>Meripilus</taxon>
    </lineage>
</organism>
<dbReference type="Proteomes" id="UP001212997">
    <property type="component" value="Unassembled WGS sequence"/>
</dbReference>
<keyword evidence="2" id="KW-1185">Reference proteome</keyword>
<name>A0AAD5YHC4_9APHY</name>
<sequence>MAPPCNDSILDAAATTSNRVAELILAYVEKAKALFGLLDKHEAVITGELPLYILLSVFAQHPVTWQPTTIEICIPDNRYTQFLIDFGSLYTITSVRHSFAGWTNAETILIAMCNRHIEESHFVTTARSKWRLVRCERDTTDITWISKPATHELNVLTPNKIVSLCPWWTLAGKTCLYGIHREDIAAEVTSRAIDQGFIVFDDEEHLAKWNRMKNPFFHSDVTVPYPYPLEVHIEIV</sequence>
<comment type="caution">
    <text evidence="1">The sequence shown here is derived from an EMBL/GenBank/DDBJ whole genome shotgun (WGS) entry which is preliminary data.</text>
</comment>
<reference evidence="1" key="1">
    <citation type="submission" date="2022-07" db="EMBL/GenBank/DDBJ databases">
        <title>Genome Sequence of Physisporinus lineatus.</title>
        <authorList>
            <person name="Buettner E."/>
        </authorList>
    </citation>
    <scope>NUCLEOTIDE SEQUENCE</scope>
    <source>
        <strain evidence="1">VT162</strain>
    </source>
</reference>
<evidence type="ECO:0000313" key="1">
    <source>
        <dbReference type="EMBL" id="KAJ3481994.1"/>
    </source>
</evidence>
<proteinExistence type="predicted"/>
<evidence type="ECO:0000313" key="2">
    <source>
        <dbReference type="Proteomes" id="UP001212997"/>
    </source>
</evidence>
<protein>
    <submittedName>
        <fullName evidence="1">Uncharacterized protein</fullName>
    </submittedName>
</protein>
<dbReference type="AlphaFoldDB" id="A0AAD5YHC4"/>
<accession>A0AAD5YHC4</accession>
<gene>
    <name evidence="1" type="ORF">NLI96_g7292</name>
</gene>
<dbReference type="EMBL" id="JANAWD010000294">
    <property type="protein sequence ID" value="KAJ3481994.1"/>
    <property type="molecule type" value="Genomic_DNA"/>
</dbReference>